<dbReference type="SUPFAM" id="SSF53927">
    <property type="entry name" value="Cytidine deaminase-like"/>
    <property type="match status" value="1"/>
</dbReference>
<keyword evidence="5" id="KW-1185">Reference proteome</keyword>
<evidence type="ECO:0000313" key="5">
    <source>
        <dbReference type="Proteomes" id="UP000261640"/>
    </source>
</evidence>
<dbReference type="Ensembl" id="ENSMAMT00000033135.2">
    <property type="protein sequence ID" value="ENSMAMP00000032297.2"/>
    <property type="gene ID" value="ENSMAMG00000021707.2"/>
</dbReference>
<dbReference type="GO" id="GO:0003824">
    <property type="term" value="F:catalytic activity"/>
    <property type="evidence" value="ECO:0007669"/>
    <property type="project" value="InterPro"/>
</dbReference>
<feature type="domain" description="CMP/dCMP-type deaminase" evidence="3">
    <location>
        <begin position="46"/>
        <end position="143"/>
    </location>
</feature>
<evidence type="ECO:0000313" key="4">
    <source>
        <dbReference type="Ensembl" id="ENSMAMP00000032297.2"/>
    </source>
</evidence>
<sequence>MEESEIRDRADQGQSSPGRDKRDSSTQTDSHGPRLSKVNLFTLLSLWMELFPQEQPEEDDLSQVGGPFKRLRILSTRGMGLVVVHDSKVVGLHCSGPELHAGQAAVIQHGARLANCQLYFSRRPCATCLKMIINGEREGQRNN</sequence>
<evidence type="ECO:0000259" key="3">
    <source>
        <dbReference type="PROSITE" id="PS51747"/>
    </source>
</evidence>
<accession>A0A3Q3N734</accession>
<dbReference type="InterPro" id="IPR002125">
    <property type="entry name" value="CMP_dCMP_dom"/>
</dbReference>
<feature type="region of interest" description="Disordered" evidence="2">
    <location>
        <begin position="1"/>
        <end position="33"/>
    </location>
</feature>
<dbReference type="Proteomes" id="UP000261640">
    <property type="component" value="Unplaced"/>
</dbReference>
<feature type="compositionally biased region" description="Basic and acidic residues" evidence="2">
    <location>
        <begin position="1"/>
        <end position="11"/>
    </location>
</feature>
<dbReference type="InterPro" id="IPR016193">
    <property type="entry name" value="Cytidine_deaminase-like"/>
</dbReference>
<dbReference type="AlphaFoldDB" id="A0A3Q3N734"/>
<dbReference type="PROSITE" id="PS51747">
    <property type="entry name" value="CYT_DCMP_DEAMINASES_2"/>
    <property type="match status" value="1"/>
</dbReference>
<organism evidence="4 5">
    <name type="scientific">Mastacembelus armatus</name>
    <name type="common">zig-zag eel</name>
    <dbReference type="NCBI Taxonomy" id="205130"/>
    <lineage>
        <taxon>Eukaryota</taxon>
        <taxon>Metazoa</taxon>
        <taxon>Chordata</taxon>
        <taxon>Craniata</taxon>
        <taxon>Vertebrata</taxon>
        <taxon>Euteleostomi</taxon>
        <taxon>Actinopterygii</taxon>
        <taxon>Neopterygii</taxon>
        <taxon>Teleostei</taxon>
        <taxon>Neoteleostei</taxon>
        <taxon>Acanthomorphata</taxon>
        <taxon>Anabantaria</taxon>
        <taxon>Synbranchiformes</taxon>
        <taxon>Mastacembelidae</taxon>
        <taxon>Mastacembelus</taxon>
    </lineage>
</organism>
<dbReference type="Gene3D" id="3.40.140.10">
    <property type="entry name" value="Cytidine Deaminase, domain 2"/>
    <property type="match status" value="1"/>
</dbReference>
<reference evidence="4" key="1">
    <citation type="submission" date="2025-08" db="UniProtKB">
        <authorList>
            <consortium name="Ensembl"/>
        </authorList>
    </citation>
    <scope>IDENTIFICATION</scope>
</reference>
<name>A0A3Q3N734_9TELE</name>
<comment type="cofactor">
    <cofactor evidence="1">
        <name>Zn(2+)</name>
        <dbReference type="ChEBI" id="CHEBI:29105"/>
    </cofactor>
</comment>
<proteinExistence type="predicted"/>
<reference evidence="4" key="2">
    <citation type="submission" date="2025-09" db="UniProtKB">
        <authorList>
            <consortium name="Ensembl"/>
        </authorList>
    </citation>
    <scope>IDENTIFICATION</scope>
</reference>
<evidence type="ECO:0000256" key="1">
    <source>
        <dbReference type="ARBA" id="ARBA00001947"/>
    </source>
</evidence>
<dbReference type="STRING" id="205130.ENSMAMP00000032297"/>
<evidence type="ECO:0000256" key="2">
    <source>
        <dbReference type="SAM" id="MobiDB-lite"/>
    </source>
</evidence>
<protein>
    <submittedName>
        <fullName evidence="4">Cytidine and dCMP deaminase domain containing 1</fullName>
    </submittedName>
</protein>
<dbReference type="GeneTree" id="ENSGT00940000153676"/>